<dbReference type="SUPFAM" id="SSF53335">
    <property type="entry name" value="S-adenosyl-L-methionine-dependent methyltransferases"/>
    <property type="match status" value="1"/>
</dbReference>
<organism evidence="2">
    <name type="scientific">Burkholderia pseudomallei 1710a</name>
    <dbReference type="NCBI Taxonomy" id="320371"/>
    <lineage>
        <taxon>Bacteria</taxon>
        <taxon>Pseudomonadati</taxon>
        <taxon>Pseudomonadota</taxon>
        <taxon>Betaproteobacteria</taxon>
        <taxon>Burkholderiales</taxon>
        <taxon>Burkholderiaceae</taxon>
        <taxon>Burkholderia</taxon>
        <taxon>pseudomallei group</taxon>
    </lineage>
</organism>
<proteinExistence type="predicted"/>
<dbReference type="RefSeq" id="WP_004527353.1">
    <property type="nucleotide sequence ID" value="NZ_CM000832.1"/>
</dbReference>
<dbReference type="HOGENOM" id="CLU_056435_5_2_4"/>
<sequence>MKTPAIEIERAPGAGAHGAATEPSAWVRRWSHLVPTGGAVLDIAAGHGRHAHWFARRGHPVRALEREPAALASLGALPGVRAQAADLEGAPWPLADDARFAAVVVTNYLYRPLLPRLVAAIAPGGVLLYETFAQGNQTVGKPSNPAFLLAPGELLDAARGQLRVVAFEDGFVAAPREAFVQRICAVREHAAPQEGAGFPRYGLAG</sequence>
<dbReference type="Proteomes" id="UP000001812">
    <property type="component" value="Chromosome I"/>
</dbReference>
<protein>
    <recommendedName>
        <fullName evidence="3">Methyltransferase domain-containing protein</fullName>
    </recommendedName>
</protein>
<feature type="region of interest" description="Disordered" evidence="1">
    <location>
        <begin position="1"/>
        <end position="20"/>
    </location>
</feature>
<dbReference type="InterPro" id="IPR029063">
    <property type="entry name" value="SAM-dependent_MTases_sf"/>
</dbReference>
<dbReference type="AlphaFoldDB" id="A0A0E1W6I5"/>
<evidence type="ECO:0008006" key="3">
    <source>
        <dbReference type="Google" id="ProtNLM"/>
    </source>
</evidence>
<dbReference type="EMBL" id="CM000832">
    <property type="protein sequence ID" value="EET07886.1"/>
    <property type="molecule type" value="Genomic_DNA"/>
</dbReference>
<dbReference type="Gene3D" id="3.40.50.150">
    <property type="entry name" value="Vaccinia Virus protein VP39"/>
    <property type="match status" value="1"/>
</dbReference>
<name>A0A0E1W6I5_BURPE</name>
<accession>A0A0E1W6I5</accession>
<reference evidence="2" key="1">
    <citation type="submission" date="2009-05" db="EMBL/GenBank/DDBJ databases">
        <authorList>
            <person name="Harkins D.M."/>
            <person name="DeShazer D."/>
            <person name="Woods D.E."/>
            <person name="Brinkac L.M."/>
            <person name="Brown K.A."/>
            <person name="Hung G.C."/>
            <person name="Tuanyok A."/>
            <person name="Zhang B."/>
            <person name="Nierman W.C."/>
        </authorList>
    </citation>
    <scope>NUCLEOTIDE SEQUENCE [LARGE SCALE GENOMIC DNA]</scope>
    <source>
        <strain evidence="2">1710a</strain>
    </source>
</reference>
<gene>
    <name evidence="2" type="ORF">BURPS1710A_3122</name>
</gene>
<evidence type="ECO:0000313" key="2">
    <source>
        <dbReference type="EMBL" id="EET07886.1"/>
    </source>
</evidence>
<evidence type="ECO:0000256" key="1">
    <source>
        <dbReference type="SAM" id="MobiDB-lite"/>
    </source>
</evidence>